<evidence type="ECO:0000313" key="2">
    <source>
        <dbReference type="Proteomes" id="UP000018168"/>
    </source>
</evidence>
<gene>
    <name evidence="1" type="ORF">BN578_00603</name>
</gene>
<name>R6NFU8_9FIRM</name>
<evidence type="ECO:0000313" key="1">
    <source>
        <dbReference type="EMBL" id="CDC05071.1"/>
    </source>
</evidence>
<dbReference type="AlphaFoldDB" id="R6NFU8"/>
<proteinExistence type="predicted"/>
<reference evidence="1" key="1">
    <citation type="submission" date="2012-11" db="EMBL/GenBank/DDBJ databases">
        <title>Dependencies among metagenomic species, viruses, plasmids and units of genetic variation.</title>
        <authorList>
            <person name="Nielsen H.B."/>
            <person name="Almeida M."/>
            <person name="Juncker A.S."/>
            <person name="Rasmussen S."/>
            <person name="Li J."/>
            <person name="Sunagawa S."/>
            <person name="Plichta D."/>
            <person name="Gautier L."/>
            <person name="Le Chatelier E."/>
            <person name="Peletier E."/>
            <person name="Bonde I."/>
            <person name="Nielsen T."/>
            <person name="Manichanh C."/>
            <person name="Arumugam M."/>
            <person name="Batto J."/>
            <person name="Santos M.B.Q.D."/>
            <person name="Blom N."/>
            <person name="Borruel N."/>
            <person name="Burgdorf K.S."/>
            <person name="Boumezbeur F."/>
            <person name="Casellas F."/>
            <person name="Dore J."/>
            <person name="Guarner F."/>
            <person name="Hansen T."/>
            <person name="Hildebrand F."/>
            <person name="Kaas R.S."/>
            <person name="Kennedy S."/>
            <person name="Kristiansen K."/>
            <person name="Kultima J.R."/>
            <person name="Leonard P."/>
            <person name="Levenez F."/>
            <person name="Lund O."/>
            <person name="Moumen B."/>
            <person name="Le Paslier D."/>
            <person name="Pons N."/>
            <person name="Pedersen O."/>
            <person name="Prifti E."/>
            <person name="Qin J."/>
            <person name="Raes J."/>
            <person name="Tap J."/>
            <person name="Tims S."/>
            <person name="Ussery D.W."/>
            <person name="Yamada T."/>
            <person name="MetaHit consortium"/>
            <person name="Renault P."/>
            <person name="Sicheritz-Ponten T."/>
            <person name="Bork P."/>
            <person name="Wang J."/>
            <person name="Brunak S."/>
            <person name="Ehrlich S.D."/>
        </authorList>
    </citation>
    <scope>NUCLEOTIDE SEQUENCE [LARGE SCALE GENOMIC DNA]</scope>
</reference>
<dbReference type="EMBL" id="CBEP010000091">
    <property type="protein sequence ID" value="CDC05071.1"/>
    <property type="molecule type" value="Genomic_DNA"/>
</dbReference>
<protein>
    <submittedName>
        <fullName evidence="1">Uncharacterized protein</fullName>
    </submittedName>
</protein>
<comment type="caution">
    <text evidence="1">The sequence shown here is derived from an EMBL/GenBank/DDBJ whole genome shotgun (WGS) entry which is preliminary data.</text>
</comment>
<accession>R6NFU8</accession>
<organism evidence="1 2">
    <name type="scientific">[Clostridium] leptum CAG:27</name>
    <dbReference type="NCBI Taxonomy" id="1263068"/>
    <lineage>
        <taxon>Bacteria</taxon>
        <taxon>Bacillati</taxon>
        <taxon>Bacillota</taxon>
        <taxon>Clostridia</taxon>
        <taxon>Eubacteriales</taxon>
        <taxon>Oscillospiraceae</taxon>
        <taxon>Oscillospiraceae incertae sedis</taxon>
    </lineage>
</organism>
<dbReference type="Proteomes" id="UP000018168">
    <property type="component" value="Unassembled WGS sequence"/>
</dbReference>
<sequence>MKCMNRNKVKFHYALYEGKTPITDDYGNVTGEYEIQHGKPTEFFANISAAKGETQTRQFGENESYDKVIVMDGDAPPIDEYAVLWVDRTPQLDEEGNLAVNKKGEVITPHDYIVKKVAKSLNVVSLAISKVSVSG</sequence>